<keyword evidence="2" id="KW-1185">Reference proteome</keyword>
<gene>
    <name evidence="1" type="ORF">SHI21_12820</name>
</gene>
<sequence>MVKIKTIYRHQLFTFLTLTLSVFIAGCVPKSKISVNIPKLGITDLSISITNVKVVNHQIIITGHNLNTVTNFKIREGATNNVLQIESQTKTSLVANTISNVTFAAGRVFDFILSNASAASTFTVDFSLCDSTLGGKSIACNIAPTDKQVLSYDAATGKWRPRSVNGLGYKGVWGSLPALPAVGALVPGDYFIINVAHGAFNVGDWIVLNDDGVTFEQVENSTTIVSVFGRSGAIVATKNDYHLDLMGDVDLTTSPPIVGDGLVYNGVKWVAGPVTSAGATGAAGGDLSGTYPNPTIGNNKITDAHIANAAISQTKINGLATSLSGKEPSITAAATTTYFRGDKTFVTLNTTVVAEGTNLYFTNARALGVPLAGFNNALTGQVAATDSVLQAFGRVQNQINSLTSGGSNYLIKNAPDTLSGAISLTNVITATGAGDIVVNSVPLTMTSAVNKTYADGKLDKTAGGTVAGVVTLDNDLKVKGGTNYVTIKGHATSANYNLVLPSTAGTAGYVLSTDGSGNTSWITAAGGGAPTGAAGGDLSGTYPNPTITALDAAKVGGGAVSNTEFSYLDGVTSSIQTQLTAKEPAITAAATTTYLRGDKTFVTLNSTVVPEGTNLYFTNARALGLVLAGFDNTLTGQVAATDTMLQAFGRVQNQINSLSSGGTNYLIKNGPDTISGAITLTSVISATSTGDLLVNSVPLTSTSAVNKTYADGKLDKTAGGTVAGVVTLDNDLKVKGGTNYVTIKGHATSANYNFVLPSTAGTAGYVLSTDGSGNTSWVTVGGGGAPSGAAGGDLSGTYPNPTITALDAAKVGGGAVSNTEFSYLDGVTSSIQTQLTAKEPAITAAATTTYLRGDKTFVTLNTTVVPEGTNLYFTNARALGLVLAGFDNTLTGQVAATDTMLEAFGRVQNQINSLSSGGSNYLIKNAPDTLSGAISLTNVITATGAGDIVVNSVPLTMTSAVNKTYADGKLDKTAGGTVAGVVTLDNDLKVKGGTNYVTIKGHATSANYNLVLPSTAGTAGYVLSTDGSGNTSWITAAGGGAPTGAAGGDLSGTYPNPTITALDAAKVGGGAVSNTEFSYLDGVTSSIQTQLNAKLSAETDPSVTAFAKAALPNCSAGQVLKGDGTSLTCVTDNAGAGAYTGGNNFVVVTDGSGALSDSTITTTKLGYLSGVSSDIQTQLNAKQATISKTTTQDVSKIRIYGANATNYVELTAATLTGNRSLIFPDSDGTNGQVLSTNGSGTLSWSTVGGGPTGAAGGDLSGTYPNPTITALDAAKVGGGAVSNTEFSYLDGVTSSIQTQLTAKEPAITAAATTTYLRGDKTFVTLNTTVVPEGTNLYFTNARALGLVLTGFDNTLTGQVAATDTMLQAFGRVQNQINSLSSGGSNYLIKNGPDTLSGAITLTNVITASGAGDIIVNSVPLTMTSAVNKTYADGKLDKAAGGTVAGVVTLDNDLKIKGGSNYVTIKGHATSAAYNLVLPSSAGTAGYVLSTDGSGNTSWITAAGGGAPTGAAGGDLSGTYPNPTITALDAAKVGGGAVSNAEFSYLDGVTSSIQTQLAAKQATISKTTTQDVSKIRIYGANATNYVELSAATLTGNRSLIFPDSDGTTGQALTTNGSGVLSWTTVSGGGAPTGAAGGDLSGTYPNPTITALDAAKVGGGAVSNTEYSYLDGVTSSIQTQLTGKEPAITAGTTAQYLRGDKSLATFATDVRATTLTGLSSTAGTIAAGDTVLAAFGKMLNTQSDYVSKSGSTTVTGSFNIVGITAFLNIPTPTGATLNEAANVDYVKTYVDAYGQWTKSGSDAYRSTGNVSIGSTPVTNTKLNVEGQIRSKSFSGTTGAIDWANGNSGTTSYSCAANLTFANLRDGGSYILAVTSTATTQCSFSTTTTGDDAGTVSYRFIPANAVRTASTHTIYSLQRIGSVVYVSWITGF</sequence>
<protein>
    <submittedName>
        <fullName evidence="1">Uncharacterized protein</fullName>
    </submittedName>
</protein>
<comment type="caution">
    <text evidence="1">The sequence shown here is derived from an EMBL/GenBank/DDBJ whole genome shotgun (WGS) entry which is preliminary data.</text>
</comment>
<organism evidence="1 2">
    <name type="scientific">Bacteriovorax antarcticus</name>
    <dbReference type="NCBI Taxonomy" id="3088717"/>
    <lineage>
        <taxon>Bacteria</taxon>
        <taxon>Pseudomonadati</taxon>
        <taxon>Bdellovibrionota</taxon>
        <taxon>Bacteriovoracia</taxon>
        <taxon>Bacteriovoracales</taxon>
        <taxon>Bacteriovoracaceae</taxon>
        <taxon>Bacteriovorax</taxon>
    </lineage>
</organism>
<evidence type="ECO:0000313" key="1">
    <source>
        <dbReference type="EMBL" id="MEA9357100.1"/>
    </source>
</evidence>
<evidence type="ECO:0000313" key="2">
    <source>
        <dbReference type="Proteomes" id="UP001302274"/>
    </source>
</evidence>
<dbReference type="PROSITE" id="PS51257">
    <property type="entry name" value="PROKAR_LIPOPROTEIN"/>
    <property type="match status" value="1"/>
</dbReference>
<proteinExistence type="predicted"/>
<dbReference type="RefSeq" id="WP_323576994.1">
    <property type="nucleotide sequence ID" value="NZ_JAYGJQ010000002.1"/>
</dbReference>
<dbReference type="Proteomes" id="UP001302274">
    <property type="component" value="Unassembled WGS sequence"/>
</dbReference>
<dbReference type="EMBL" id="JAYGJQ010000002">
    <property type="protein sequence ID" value="MEA9357100.1"/>
    <property type="molecule type" value="Genomic_DNA"/>
</dbReference>
<accession>A0ABU5VVL2</accession>
<reference evidence="1 2" key="1">
    <citation type="submission" date="2023-11" db="EMBL/GenBank/DDBJ databases">
        <title>A Novel Polar Bacteriovorax (B. antarcticus) Isolated from the Biocrust in Antarctica.</title>
        <authorList>
            <person name="Mun W."/>
            <person name="Choi S.Y."/>
            <person name="Mitchell R.J."/>
        </authorList>
    </citation>
    <scope>NUCLEOTIDE SEQUENCE [LARGE SCALE GENOMIC DNA]</scope>
    <source>
        <strain evidence="1 2">PP10</strain>
    </source>
</reference>
<name>A0ABU5VVL2_9BACT</name>